<reference evidence="1" key="1">
    <citation type="journal article" date="2015" name="Nature">
        <title>Complex archaea that bridge the gap between prokaryotes and eukaryotes.</title>
        <authorList>
            <person name="Spang A."/>
            <person name="Saw J.H."/>
            <person name="Jorgensen S.L."/>
            <person name="Zaremba-Niedzwiedzka K."/>
            <person name="Martijn J."/>
            <person name="Lind A.E."/>
            <person name="van Eijk R."/>
            <person name="Schleper C."/>
            <person name="Guy L."/>
            <person name="Ettema T.J."/>
        </authorList>
    </citation>
    <scope>NUCLEOTIDE SEQUENCE</scope>
</reference>
<evidence type="ECO:0000313" key="1">
    <source>
        <dbReference type="EMBL" id="KKL62941.1"/>
    </source>
</evidence>
<comment type="caution">
    <text evidence="1">The sequence shown here is derived from an EMBL/GenBank/DDBJ whole genome shotgun (WGS) entry which is preliminary data.</text>
</comment>
<gene>
    <name evidence="1" type="ORF">LCGC14_2180090</name>
</gene>
<proteinExistence type="predicted"/>
<name>A0A0F9E9Q9_9ZZZZ</name>
<organism evidence="1">
    <name type="scientific">marine sediment metagenome</name>
    <dbReference type="NCBI Taxonomy" id="412755"/>
    <lineage>
        <taxon>unclassified sequences</taxon>
        <taxon>metagenomes</taxon>
        <taxon>ecological metagenomes</taxon>
    </lineage>
</organism>
<dbReference type="EMBL" id="LAZR01028330">
    <property type="protein sequence ID" value="KKL62941.1"/>
    <property type="molecule type" value="Genomic_DNA"/>
</dbReference>
<accession>A0A0F9E9Q9</accession>
<dbReference type="AlphaFoldDB" id="A0A0F9E9Q9"/>
<protein>
    <submittedName>
        <fullName evidence="1">Uncharacterized protein</fullName>
    </submittedName>
</protein>
<sequence>TRPRCFGSSEITHSLSSLYKIAAEATGQSYSLRVRLSQKAASPVISSVARNLLFLDYAQKQIPRLRYAPLGMTVDRRVESAAR</sequence>
<feature type="non-terminal residue" evidence="1">
    <location>
        <position position="1"/>
    </location>
</feature>